<dbReference type="RefSeq" id="WP_068807712.1">
    <property type="nucleotide sequence ID" value="NZ_MBFM01000003.1"/>
</dbReference>
<name>A0A7X7LVY0_9RHOO</name>
<dbReference type="AlphaFoldDB" id="A0A7X7LVY0"/>
<protein>
    <submittedName>
        <fullName evidence="1">DUF3579 domain-containing protein</fullName>
    </submittedName>
</protein>
<sequence length="96" mass="11020">MNQKIRSFVIVGVTRDGKRFRPSDWADRLCGVMSAFGADHRMKYSPYVRPGCTLKGDKTVMIDARLHDVEPLAYKFMVNFGNDNDLVIEQIEDDHL</sequence>
<dbReference type="Gene3D" id="3.30.70.2340">
    <property type="entry name" value="Uncharacterised protein PF12112 family, DUF3579"/>
    <property type="match status" value="1"/>
</dbReference>
<evidence type="ECO:0000313" key="2">
    <source>
        <dbReference type="Proteomes" id="UP000536534"/>
    </source>
</evidence>
<organism evidence="1 2">
    <name type="scientific">Thauera phenolivorans</name>
    <dbReference type="NCBI Taxonomy" id="1792543"/>
    <lineage>
        <taxon>Bacteria</taxon>
        <taxon>Pseudomonadati</taxon>
        <taxon>Pseudomonadota</taxon>
        <taxon>Betaproteobacteria</taxon>
        <taxon>Rhodocyclales</taxon>
        <taxon>Zoogloeaceae</taxon>
        <taxon>Thauera</taxon>
    </lineage>
</organism>
<accession>A0A7X7LVY0</accession>
<evidence type="ECO:0000313" key="1">
    <source>
        <dbReference type="EMBL" id="NLF54228.1"/>
    </source>
</evidence>
<dbReference type="OrthoDB" id="9814727at2"/>
<reference evidence="1 2" key="1">
    <citation type="journal article" date="2020" name="Biotechnol. Biofuels">
        <title>New insights from the biogas microbiome by comprehensive genome-resolved metagenomics of nearly 1600 species originating from multiple anaerobic digesters.</title>
        <authorList>
            <person name="Campanaro S."/>
            <person name="Treu L."/>
            <person name="Rodriguez-R L.M."/>
            <person name="Kovalovszki A."/>
            <person name="Ziels R.M."/>
            <person name="Maus I."/>
            <person name="Zhu X."/>
            <person name="Kougias P.G."/>
            <person name="Basile A."/>
            <person name="Luo G."/>
            <person name="Schluter A."/>
            <person name="Konstantinidis K.T."/>
            <person name="Angelidaki I."/>
        </authorList>
    </citation>
    <scope>NUCLEOTIDE SEQUENCE [LARGE SCALE GENOMIC DNA]</scope>
    <source>
        <strain evidence="1">AS06rmzACSIP_256</strain>
    </source>
</reference>
<dbReference type="InterPro" id="IPR021969">
    <property type="entry name" value="DUF3579"/>
</dbReference>
<proteinExistence type="predicted"/>
<dbReference type="EMBL" id="JAAYYV010000199">
    <property type="protein sequence ID" value="NLF54228.1"/>
    <property type="molecule type" value="Genomic_DNA"/>
</dbReference>
<dbReference type="Pfam" id="PF12112">
    <property type="entry name" value="DUF3579"/>
    <property type="match status" value="1"/>
</dbReference>
<gene>
    <name evidence="1" type="ORF">GX576_07505</name>
</gene>
<dbReference type="Proteomes" id="UP000536534">
    <property type="component" value="Unassembled WGS sequence"/>
</dbReference>
<comment type="caution">
    <text evidence="1">The sequence shown here is derived from an EMBL/GenBank/DDBJ whole genome shotgun (WGS) entry which is preliminary data.</text>
</comment>